<dbReference type="InterPro" id="IPR004115">
    <property type="entry name" value="GAD-like_sf"/>
</dbReference>
<keyword evidence="9" id="KW-1185">Reference proteome</keyword>
<dbReference type="GO" id="GO:0006422">
    <property type="term" value="P:aspartyl-tRNA aminoacylation"/>
    <property type="evidence" value="ECO:0007669"/>
    <property type="project" value="TreeGrafter"/>
</dbReference>
<dbReference type="Gene3D" id="2.40.50.140">
    <property type="entry name" value="Nucleic acid-binding proteins"/>
    <property type="match status" value="1"/>
</dbReference>
<comment type="caution">
    <text evidence="8">The sequence shown here is derived from an EMBL/GenBank/DDBJ whole genome shotgun (WGS) entry which is preliminary data.</text>
</comment>
<comment type="similarity">
    <text evidence="1">Belongs to the class-II aminoacyl-tRNA synthetase family. Type 1 subfamily.</text>
</comment>
<dbReference type="InterPro" id="IPR004524">
    <property type="entry name" value="Asp-tRNA-ligase_1"/>
</dbReference>
<dbReference type="PRINTS" id="PR01042">
    <property type="entry name" value="TRNASYNTHASP"/>
</dbReference>
<dbReference type="Gene3D" id="3.30.1360.30">
    <property type="entry name" value="GAD-like domain"/>
    <property type="match status" value="1"/>
</dbReference>
<dbReference type="GO" id="GO:0004815">
    <property type="term" value="F:aspartate-tRNA ligase activity"/>
    <property type="evidence" value="ECO:0007669"/>
    <property type="project" value="TreeGrafter"/>
</dbReference>
<reference evidence="8 9" key="1">
    <citation type="submission" date="2023-10" db="EMBL/GenBank/DDBJ databases">
        <authorList>
            <person name="Maclean D."/>
            <person name="Macfadyen A."/>
        </authorList>
    </citation>
    <scope>NUCLEOTIDE SEQUENCE [LARGE SCALE GENOMIC DNA]</scope>
</reference>
<dbReference type="InterPro" id="IPR004364">
    <property type="entry name" value="Aa-tRNA-synt_II"/>
</dbReference>
<name>A0AAV1HS64_9CHLO</name>
<dbReference type="NCBIfam" id="NF001750">
    <property type="entry name" value="PRK00476.1"/>
    <property type="match status" value="1"/>
</dbReference>
<dbReference type="InterPro" id="IPR047089">
    <property type="entry name" value="Asp-tRNA-ligase_1_N"/>
</dbReference>
<dbReference type="GO" id="GO:0005739">
    <property type="term" value="C:mitochondrion"/>
    <property type="evidence" value="ECO:0007669"/>
    <property type="project" value="TreeGrafter"/>
</dbReference>
<gene>
    <name evidence="8" type="ORF">CVIRNUC_000549</name>
</gene>
<dbReference type="EMBL" id="CAUYUE010000001">
    <property type="protein sequence ID" value="CAK0735244.1"/>
    <property type="molecule type" value="Genomic_DNA"/>
</dbReference>
<dbReference type="InterPro" id="IPR029351">
    <property type="entry name" value="GAD_dom"/>
</dbReference>
<dbReference type="Gene3D" id="3.30.930.10">
    <property type="entry name" value="Bira Bifunctional Protein, Domain 2"/>
    <property type="match status" value="1"/>
</dbReference>
<evidence type="ECO:0000313" key="8">
    <source>
        <dbReference type="EMBL" id="CAK0735244.1"/>
    </source>
</evidence>
<dbReference type="InterPro" id="IPR002312">
    <property type="entry name" value="Asp/Asn-tRNA-synth_IIb"/>
</dbReference>
<accession>A0AAV1HS64</accession>
<dbReference type="PANTHER" id="PTHR22594">
    <property type="entry name" value="ASPARTYL/LYSYL-TRNA SYNTHETASE"/>
    <property type="match status" value="1"/>
</dbReference>
<dbReference type="InterPro" id="IPR006195">
    <property type="entry name" value="aa-tRNA-synth_II"/>
</dbReference>
<dbReference type="SUPFAM" id="SSF50249">
    <property type="entry name" value="Nucleic acid-binding proteins"/>
    <property type="match status" value="1"/>
</dbReference>
<proteinExistence type="inferred from homology"/>
<evidence type="ECO:0000256" key="1">
    <source>
        <dbReference type="ARBA" id="ARBA00006303"/>
    </source>
</evidence>
<dbReference type="Pfam" id="PF01336">
    <property type="entry name" value="tRNA_anti-codon"/>
    <property type="match status" value="1"/>
</dbReference>
<dbReference type="Proteomes" id="UP001314263">
    <property type="component" value="Unassembled WGS sequence"/>
</dbReference>
<evidence type="ECO:0000313" key="9">
    <source>
        <dbReference type="Proteomes" id="UP001314263"/>
    </source>
</evidence>
<organism evidence="8 9">
    <name type="scientific">Coccomyxa viridis</name>
    <dbReference type="NCBI Taxonomy" id="1274662"/>
    <lineage>
        <taxon>Eukaryota</taxon>
        <taxon>Viridiplantae</taxon>
        <taxon>Chlorophyta</taxon>
        <taxon>core chlorophytes</taxon>
        <taxon>Trebouxiophyceae</taxon>
        <taxon>Trebouxiophyceae incertae sedis</taxon>
        <taxon>Coccomyxaceae</taxon>
        <taxon>Coccomyxa</taxon>
    </lineage>
</organism>
<dbReference type="InterPro" id="IPR004365">
    <property type="entry name" value="NA-bd_OB_tRNA"/>
</dbReference>
<evidence type="ECO:0000256" key="4">
    <source>
        <dbReference type="ARBA" id="ARBA00022840"/>
    </source>
</evidence>
<dbReference type="HAMAP" id="MF_00044">
    <property type="entry name" value="Asp_tRNA_synth_type1"/>
    <property type="match status" value="1"/>
</dbReference>
<keyword evidence="6" id="KW-0030">Aminoacyl-tRNA synthetase</keyword>
<dbReference type="InterPro" id="IPR012340">
    <property type="entry name" value="NA-bd_OB-fold"/>
</dbReference>
<dbReference type="NCBIfam" id="TIGR00459">
    <property type="entry name" value="aspS_bact"/>
    <property type="match status" value="1"/>
</dbReference>
<dbReference type="Pfam" id="PF00152">
    <property type="entry name" value="tRNA-synt_2"/>
    <property type="match status" value="1"/>
</dbReference>
<keyword evidence="5" id="KW-0648">Protein biosynthesis</keyword>
<keyword evidence="2" id="KW-0436">Ligase</keyword>
<feature type="domain" description="Aminoacyl-transfer RNA synthetases class-II family profile" evidence="7">
    <location>
        <begin position="206"/>
        <end position="626"/>
    </location>
</feature>
<dbReference type="CDD" id="cd04317">
    <property type="entry name" value="EcAspRS_like_N"/>
    <property type="match status" value="1"/>
</dbReference>
<sequence length="658" mass="72471">MMQIPVLRAAQCRLLCGQTYPARSVLACAPLLLRRKAAHKAACTASTGLTDPVSLSHAASTESLPPMSWEGRDRSCGTLSEQDIGKSFALCGWVHRQRNLGGLCFVDLRDASGIVQIVSQEGLSGLDRLRAEYVVRIQGQLRRRSDPNPNIPTGMVELVAEQVTVLNTVTAGLPFLPADEKVSVSEEVRLKTRVLDLRRPRMARNLKLRHRTMRAIRSFLDEHDFVEVETPMLCRSTPEGARDFLVPSRMQPGAFYALPQSPQLYKQMLCCAGVERYYQVARCFRDEDLRSDRQPEFSQLDMEMTFMDQDAIMALTEQLVATTFSRVIGVELQLPFPRLTYAQAMEQYGSDKPDLRYGLEHSDISEAVRESSFRVFSSALEKGGIVKALRIPDGQRISNSRIKPKGDVSGEAQAAGAAGLVYIRVGEAGSIDAAKPVKEGLSEQQTQAILASTCAQPGDLLLIAAGAPAVVHKSLDRVRQYVASSLGEVDSSKHSLLWVTDFPLFEWDENEQRLVAMHHPFTAANPEDMQASNGASLRTARALAYDLVYNGVEIAGGSLRTYRRSELEQVFSAIGFSHEEAEAQFGYLLSAFDMGAPPHGGIAFGLDRLCMLLAGEASIRDVIAFPKTTQGQCLLTQAPTQASQQQLREVHIQSIKEQ</sequence>
<dbReference type="PROSITE" id="PS50862">
    <property type="entry name" value="AA_TRNA_LIGASE_II"/>
    <property type="match status" value="1"/>
</dbReference>
<dbReference type="InterPro" id="IPR045864">
    <property type="entry name" value="aa-tRNA-synth_II/BPL/LPL"/>
</dbReference>
<dbReference type="SUPFAM" id="SSF55261">
    <property type="entry name" value="GAD domain-like"/>
    <property type="match status" value="1"/>
</dbReference>
<dbReference type="CDD" id="cd00777">
    <property type="entry name" value="AspRS_core"/>
    <property type="match status" value="1"/>
</dbReference>
<evidence type="ECO:0000256" key="5">
    <source>
        <dbReference type="ARBA" id="ARBA00022917"/>
    </source>
</evidence>
<dbReference type="AlphaFoldDB" id="A0AAV1HS64"/>
<keyword evidence="3" id="KW-0547">Nucleotide-binding</keyword>
<evidence type="ECO:0000259" key="7">
    <source>
        <dbReference type="PROSITE" id="PS50862"/>
    </source>
</evidence>
<dbReference type="GO" id="GO:0005524">
    <property type="term" value="F:ATP binding"/>
    <property type="evidence" value="ECO:0007669"/>
    <property type="project" value="UniProtKB-KW"/>
</dbReference>
<protein>
    <recommendedName>
        <fullName evidence="7">Aminoacyl-transfer RNA synthetases class-II family profile domain-containing protein</fullName>
    </recommendedName>
</protein>
<dbReference type="InterPro" id="IPR047090">
    <property type="entry name" value="AspRS_core"/>
</dbReference>
<keyword evidence="4" id="KW-0067">ATP-binding</keyword>
<evidence type="ECO:0000256" key="6">
    <source>
        <dbReference type="ARBA" id="ARBA00023146"/>
    </source>
</evidence>
<dbReference type="Pfam" id="PF02938">
    <property type="entry name" value="GAD"/>
    <property type="match status" value="1"/>
</dbReference>
<dbReference type="SUPFAM" id="SSF55681">
    <property type="entry name" value="Class II aaRS and biotin synthetases"/>
    <property type="match status" value="1"/>
</dbReference>
<evidence type="ECO:0000256" key="3">
    <source>
        <dbReference type="ARBA" id="ARBA00022741"/>
    </source>
</evidence>
<dbReference type="PANTHER" id="PTHR22594:SF5">
    <property type="entry name" value="ASPARTATE--TRNA LIGASE, MITOCHONDRIAL"/>
    <property type="match status" value="1"/>
</dbReference>
<dbReference type="GO" id="GO:0003676">
    <property type="term" value="F:nucleic acid binding"/>
    <property type="evidence" value="ECO:0007669"/>
    <property type="project" value="InterPro"/>
</dbReference>
<evidence type="ECO:0000256" key="2">
    <source>
        <dbReference type="ARBA" id="ARBA00022598"/>
    </source>
</evidence>